<dbReference type="RefSeq" id="WP_157891613.1">
    <property type="nucleotide sequence ID" value="NZ_LT859958.1"/>
</dbReference>
<dbReference type="KEGG" id="abat:CFX1CAM_0069"/>
<accession>A0A1Y6K0A9</accession>
<sequence length="218" mass="23683">MRNHTGNKKQRLVQFLYVLSLVFLGIGLFSLGWAHWPTPIDGVQLNVPAGGLAAAPGEDEFISLSEYSLNVSWPRRVRRGESGILELRLTDVDGASTADADATQIVLAEPVFFMLQVDPSGETQSALGDGQTLTLYWRVSGDQRGEFSGKLYVSFAFFVPTENALVSVPVAVVDLDVQVIELWGLSSAMVTWLGVVNLVLWGAVFVLGRGIEVGVKLF</sequence>
<keyword evidence="1" id="KW-0472">Membrane</keyword>
<organism evidence="2 3">
    <name type="scientific">Candidatus Brevifilum fermentans</name>
    <dbReference type="NCBI Taxonomy" id="1986204"/>
    <lineage>
        <taxon>Bacteria</taxon>
        <taxon>Bacillati</taxon>
        <taxon>Chloroflexota</taxon>
        <taxon>Anaerolineae</taxon>
        <taxon>Anaerolineales</taxon>
        <taxon>Anaerolineaceae</taxon>
        <taxon>Candidatus Brevifilum</taxon>
    </lineage>
</organism>
<gene>
    <name evidence="2" type="ORF">CFX1CAM_0069</name>
</gene>
<evidence type="ECO:0000256" key="1">
    <source>
        <dbReference type="SAM" id="Phobius"/>
    </source>
</evidence>
<keyword evidence="1" id="KW-1133">Transmembrane helix</keyword>
<feature type="transmembrane region" description="Helical" evidence="1">
    <location>
        <begin position="12"/>
        <end position="36"/>
    </location>
</feature>
<evidence type="ECO:0000313" key="3">
    <source>
        <dbReference type="Proteomes" id="UP000195514"/>
    </source>
</evidence>
<evidence type="ECO:0000313" key="2">
    <source>
        <dbReference type="EMBL" id="SMX53135.1"/>
    </source>
</evidence>
<protein>
    <submittedName>
        <fullName evidence="2">Uncharacterized protein</fullName>
    </submittedName>
</protein>
<dbReference type="Proteomes" id="UP000195514">
    <property type="component" value="Chromosome I"/>
</dbReference>
<keyword evidence="3" id="KW-1185">Reference proteome</keyword>
<dbReference type="EMBL" id="LT859958">
    <property type="protein sequence ID" value="SMX53135.1"/>
    <property type="molecule type" value="Genomic_DNA"/>
</dbReference>
<keyword evidence="1" id="KW-0812">Transmembrane</keyword>
<name>A0A1Y6K0A9_9CHLR</name>
<dbReference type="AlphaFoldDB" id="A0A1Y6K0A9"/>
<feature type="transmembrane region" description="Helical" evidence="1">
    <location>
        <begin position="189"/>
        <end position="208"/>
    </location>
</feature>
<reference evidence="3" key="1">
    <citation type="submission" date="2017-05" db="EMBL/GenBank/DDBJ databases">
        <authorList>
            <person name="Kirkegaard R."/>
            <person name="Mcilroy J S."/>
        </authorList>
    </citation>
    <scope>NUCLEOTIDE SEQUENCE [LARGE SCALE GENOMIC DNA]</scope>
</reference>
<proteinExistence type="predicted"/>